<protein>
    <submittedName>
        <fullName evidence="6">LysR substrate-binding domain-containing protein</fullName>
    </submittedName>
</protein>
<keyword evidence="7" id="KW-1185">Reference proteome</keyword>
<dbReference type="Gene3D" id="3.40.190.10">
    <property type="entry name" value="Periplasmic binding protein-like II"/>
    <property type="match status" value="2"/>
</dbReference>
<evidence type="ECO:0000256" key="4">
    <source>
        <dbReference type="ARBA" id="ARBA00023163"/>
    </source>
</evidence>
<proteinExistence type="inferred from homology"/>
<name>A0ABV6P8S9_9MICC</name>
<dbReference type="SUPFAM" id="SSF46785">
    <property type="entry name" value="Winged helix' DNA-binding domain"/>
    <property type="match status" value="1"/>
</dbReference>
<organism evidence="6 7">
    <name type="scientific">Micrococcoides hystricis</name>
    <dbReference type="NCBI Taxonomy" id="1572761"/>
    <lineage>
        <taxon>Bacteria</taxon>
        <taxon>Bacillati</taxon>
        <taxon>Actinomycetota</taxon>
        <taxon>Actinomycetes</taxon>
        <taxon>Micrococcales</taxon>
        <taxon>Micrococcaceae</taxon>
        <taxon>Micrococcoides</taxon>
    </lineage>
</organism>
<dbReference type="CDD" id="cd08414">
    <property type="entry name" value="PBP2_LTTR_aromatics_like"/>
    <property type="match status" value="1"/>
</dbReference>
<comment type="caution">
    <text evidence="6">The sequence shown here is derived from an EMBL/GenBank/DDBJ whole genome shotgun (WGS) entry which is preliminary data.</text>
</comment>
<dbReference type="PROSITE" id="PS50931">
    <property type="entry name" value="HTH_LYSR"/>
    <property type="match status" value="1"/>
</dbReference>
<comment type="similarity">
    <text evidence="1">Belongs to the LysR transcriptional regulatory family.</text>
</comment>
<keyword evidence="4" id="KW-0804">Transcription</keyword>
<evidence type="ECO:0000256" key="2">
    <source>
        <dbReference type="ARBA" id="ARBA00023015"/>
    </source>
</evidence>
<dbReference type="InterPro" id="IPR000847">
    <property type="entry name" value="LysR_HTH_N"/>
</dbReference>
<dbReference type="RefSeq" id="WP_377457913.1">
    <property type="nucleotide sequence ID" value="NZ_JBHLUB010000002.1"/>
</dbReference>
<accession>A0ABV6P8S9</accession>
<sequence>METRQLKYFIAVAEEKHFGRAAERLMMAQPPLSQQIKNLETELGVQLFNRTTRKVELTEAGELMLERGQSIINAIEALEQDVKHVADGAQGVLRVGFTGAATYRHMPWMVEQARLHFPRLRLDIQGEMLTPQMEQGLLEHRFDVAVLRPPVHSQEIETMLIEEEELVVALPEESELAAKGTIDLADLATVNFVAYPQGSAVHQVTLRACQEHGFVPNVVQRVRETSTMLALVAANVGVGLIPASTKHSVIRGMVLRPLRNPPRVDLSLAWLKSNTSPLVKNFRTLYADYESTRKAVR</sequence>
<gene>
    <name evidence="6" type="ORF">ACFFFR_02310</name>
</gene>
<evidence type="ECO:0000313" key="6">
    <source>
        <dbReference type="EMBL" id="MFC0581223.1"/>
    </source>
</evidence>
<evidence type="ECO:0000256" key="3">
    <source>
        <dbReference type="ARBA" id="ARBA00023125"/>
    </source>
</evidence>
<dbReference type="Proteomes" id="UP001589862">
    <property type="component" value="Unassembled WGS sequence"/>
</dbReference>
<reference evidence="6 7" key="1">
    <citation type="submission" date="2024-09" db="EMBL/GenBank/DDBJ databases">
        <authorList>
            <person name="Sun Q."/>
            <person name="Mori K."/>
        </authorList>
    </citation>
    <scope>NUCLEOTIDE SEQUENCE [LARGE SCALE GENOMIC DNA]</scope>
    <source>
        <strain evidence="6 7">NCAIM B.02604</strain>
    </source>
</reference>
<evidence type="ECO:0000256" key="1">
    <source>
        <dbReference type="ARBA" id="ARBA00009437"/>
    </source>
</evidence>
<dbReference type="EMBL" id="JBHLUB010000002">
    <property type="protein sequence ID" value="MFC0581223.1"/>
    <property type="molecule type" value="Genomic_DNA"/>
</dbReference>
<evidence type="ECO:0000313" key="7">
    <source>
        <dbReference type="Proteomes" id="UP001589862"/>
    </source>
</evidence>
<keyword evidence="2" id="KW-0805">Transcription regulation</keyword>
<feature type="domain" description="HTH lysR-type" evidence="5">
    <location>
        <begin position="1"/>
        <end position="58"/>
    </location>
</feature>
<dbReference type="InterPro" id="IPR036390">
    <property type="entry name" value="WH_DNA-bd_sf"/>
</dbReference>
<dbReference type="Pfam" id="PF00126">
    <property type="entry name" value="HTH_1"/>
    <property type="match status" value="1"/>
</dbReference>
<dbReference type="SUPFAM" id="SSF53850">
    <property type="entry name" value="Periplasmic binding protein-like II"/>
    <property type="match status" value="1"/>
</dbReference>
<dbReference type="InterPro" id="IPR005119">
    <property type="entry name" value="LysR_subst-bd"/>
</dbReference>
<dbReference type="PANTHER" id="PTHR30346">
    <property type="entry name" value="TRANSCRIPTIONAL DUAL REGULATOR HCAR-RELATED"/>
    <property type="match status" value="1"/>
</dbReference>
<keyword evidence="3" id="KW-0238">DNA-binding</keyword>
<dbReference type="Pfam" id="PF03466">
    <property type="entry name" value="LysR_substrate"/>
    <property type="match status" value="1"/>
</dbReference>
<evidence type="ECO:0000259" key="5">
    <source>
        <dbReference type="PROSITE" id="PS50931"/>
    </source>
</evidence>
<dbReference type="Gene3D" id="1.10.10.10">
    <property type="entry name" value="Winged helix-like DNA-binding domain superfamily/Winged helix DNA-binding domain"/>
    <property type="match status" value="1"/>
</dbReference>
<dbReference type="InterPro" id="IPR036388">
    <property type="entry name" value="WH-like_DNA-bd_sf"/>
</dbReference>
<dbReference type="PANTHER" id="PTHR30346:SF28">
    <property type="entry name" value="HTH-TYPE TRANSCRIPTIONAL REGULATOR CYNR"/>
    <property type="match status" value="1"/>
</dbReference>
<dbReference type="PRINTS" id="PR00039">
    <property type="entry name" value="HTHLYSR"/>
</dbReference>